<feature type="transmembrane region" description="Helical" evidence="1">
    <location>
        <begin position="62"/>
        <end position="85"/>
    </location>
</feature>
<dbReference type="Pfam" id="PF01569">
    <property type="entry name" value="PAP2"/>
    <property type="match status" value="1"/>
</dbReference>
<feature type="transmembrane region" description="Helical" evidence="1">
    <location>
        <begin position="144"/>
        <end position="162"/>
    </location>
</feature>
<feature type="transmembrane region" description="Helical" evidence="1">
    <location>
        <begin position="198"/>
        <end position="221"/>
    </location>
</feature>
<keyword evidence="1" id="KW-0812">Transmembrane</keyword>
<reference evidence="3 4" key="1">
    <citation type="submission" date="2011-02" db="EMBL/GenBank/DDBJ databases">
        <authorList>
            <person name="Weinstock G."/>
            <person name="Sodergren E."/>
            <person name="Clifton S."/>
            <person name="Fulton L."/>
            <person name="Fulton B."/>
            <person name="Courtney L."/>
            <person name="Fronick C."/>
            <person name="Harrison M."/>
            <person name="Strong C."/>
            <person name="Farmer C."/>
            <person name="Delahaunty K."/>
            <person name="Markovic C."/>
            <person name="Hall O."/>
            <person name="Minx P."/>
            <person name="Tomlinson C."/>
            <person name="Mitreva M."/>
            <person name="Hou S."/>
            <person name="Chen J."/>
            <person name="Wollam A."/>
            <person name="Pepin K.H."/>
            <person name="Johnson M."/>
            <person name="Bhonagiri V."/>
            <person name="Zhang X."/>
            <person name="Suruliraj S."/>
            <person name="Warren W."/>
            <person name="Chinwalla A."/>
            <person name="Mardis E.R."/>
            <person name="Wilson R.K."/>
        </authorList>
    </citation>
    <scope>NUCLEOTIDE SEQUENCE [LARGE SCALE GENOMIC DNA]</scope>
    <source>
        <strain evidence="3 4">YIT 12057</strain>
    </source>
</reference>
<dbReference type="EMBL" id="AFBN01000013">
    <property type="protein sequence ID" value="EGF59124.1"/>
    <property type="molecule type" value="Genomic_DNA"/>
</dbReference>
<dbReference type="STRING" id="763034.HMPREF9446_00874"/>
<dbReference type="SUPFAM" id="SSF48317">
    <property type="entry name" value="Acid phosphatase/Vanadium-dependent haloperoxidase"/>
    <property type="match status" value="1"/>
</dbReference>
<proteinExistence type="predicted"/>
<dbReference type="GeneID" id="86048622"/>
<feature type="transmembrane region" description="Helical" evidence="1">
    <location>
        <begin position="116"/>
        <end position="137"/>
    </location>
</feature>
<dbReference type="CDD" id="cd03395">
    <property type="entry name" value="PAP2_like_4"/>
    <property type="match status" value="1"/>
</dbReference>
<evidence type="ECO:0000313" key="4">
    <source>
        <dbReference type="Proteomes" id="UP000003416"/>
    </source>
</evidence>
<dbReference type="InterPro" id="IPR036938">
    <property type="entry name" value="PAP2/HPO_sf"/>
</dbReference>
<dbReference type="PANTHER" id="PTHR14969">
    <property type="entry name" value="SPHINGOSINE-1-PHOSPHATE PHOSPHOHYDROLASE"/>
    <property type="match status" value="1"/>
</dbReference>
<evidence type="ECO:0000259" key="2">
    <source>
        <dbReference type="SMART" id="SM00014"/>
    </source>
</evidence>
<dbReference type="SMART" id="SM00014">
    <property type="entry name" value="acidPPc"/>
    <property type="match status" value="1"/>
</dbReference>
<protein>
    <submittedName>
        <fullName evidence="3">PAP2 family protein</fullName>
    </submittedName>
</protein>
<feature type="transmembrane region" description="Helical" evidence="1">
    <location>
        <begin position="40"/>
        <end position="55"/>
    </location>
</feature>
<dbReference type="Gene3D" id="1.20.144.10">
    <property type="entry name" value="Phosphatidic acid phosphatase type 2/haloperoxidase"/>
    <property type="match status" value="1"/>
</dbReference>
<dbReference type="eggNOG" id="COG0671">
    <property type="taxonomic scope" value="Bacteria"/>
</dbReference>
<dbReference type="AlphaFoldDB" id="F3PQ82"/>
<keyword evidence="1" id="KW-1133">Transmembrane helix</keyword>
<gene>
    <name evidence="3" type="ORF">HMPREF9446_00874</name>
</gene>
<feature type="domain" description="Phosphatidic acid phosphatase type 2/haloperoxidase" evidence="2">
    <location>
        <begin position="67"/>
        <end position="183"/>
    </location>
</feature>
<dbReference type="HOGENOM" id="CLU_072573_10_0_10"/>
<name>F3PQ82_9BACE</name>
<dbReference type="PANTHER" id="PTHR14969:SF13">
    <property type="entry name" value="AT30094P"/>
    <property type="match status" value="1"/>
</dbReference>
<feature type="transmembrane region" description="Helical" evidence="1">
    <location>
        <begin position="168"/>
        <end position="186"/>
    </location>
</feature>
<comment type="caution">
    <text evidence="3">The sequence shown here is derived from an EMBL/GenBank/DDBJ whole genome shotgun (WGS) entry which is preliminary data.</text>
</comment>
<accession>F3PQ82</accession>
<dbReference type="InterPro" id="IPR000326">
    <property type="entry name" value="PAP2/HPO"/>
</dbReference>
<evidence type="ECO:0000256" key="1">
    <source>
        <dbReference type="SAM" id="Phobius"/>
    </source>
</evidence>
<dbReference type="Proteomes" id="UP000003416">
    <property type="component" value="Unassembled WGS sequence"/>
</dbReference>
<evidence type="ECO:0000313" key="3">
    <source>
        <dbReference type="EMBL" id="EGF59124.1"/>
    </source>
</evidence>
<sequence length="224" mass="25368">MMMLMDALQGLVSVDTDIFLFFNGMHNTFWDYFMSAYSGKWQWIPMYAALLYVIGRNLSWRTALMCVIGVALVITFADQVCATLIRPYVERMRPSNLDNPISEMVHIVNNHRGGRYGFPSCHSANTFGLAFYLFFLFRRRWLTFFMMAWAVLTCYSRVYLGVHYPGDLLAGMLVGLAGACLVFFLFRKVSGYKRAGHVTHANVPILTGGLTVVVMLVYAAVMSA</sequence>
<keyword evidence="1" id="KW-0472">Membrane</keyword>
<dbReference type="RefSeq" id="WP_009124116.1">
    <property type="nucleotide sequence ID" value="NZ_GL882614.1"/>
</dbReference>
<keyword evidence="4" id="KW-1185">Reference proteome</keyword>
<organism evidence="3 4">
    <name type="scientific">Bacteroides fluxus YIT 12057</name>
    <dbReference type="NCBI Taxonomy" id="763034"/>
    <lineage>
        <taxon>Bacteria</taxon>
        <taxon>Pseudomonadati</taxon>
        <taxon>Bacteroidota</taxon>
        <taxon>Bacteroidia</taxon>
        <taxon>Bacteroidales</taxon>
        <taxon>Bacteroidaceae</taxon>
        <taxon>Bacteroides</taxon>
    </lineage>
</organism>